<organism evidence="1 2">
    <name type="scientific">Algoriphagus namhaensis</name>
    <dbReference type="NCBI Taxonomy" id="915353"/>
    <lineage>
        <taxon>Bacteria</taxon>
        <taxon>Pseudomonadati</taxon>
        <taxon>Bacteroidota</taxon>
        <taxon>Cytophagia</taxon>
        <taxon>Cytophagales</taxon>
        <taxon>Cyclobacteriaceae</taxon>
        <taxon>Algoriphagus</taxon>
    </lineage>
</organism>
<evidence type="ECO:0000313" key="2">
    <source>
        <dbReference type="Proteomes" id="UP001595805"/>
    </source>
</evidence>
<reference evidence="2" key="1">
    <citation type="journal article" date="2019" name="Int. J. Syst. Evol. Microbiol.">
        <title>The Global Catalogue of Microorganisms (GCM) 10K type strain sequencing project: providing services to taxonomists for standard genome sequencing and annotation.</title>
        <authorList>
            <consortium name="The Broad Institute Genomics Platform"/>
            <consortium name="The Broad Institute Genome Sequencing Center for Infectious Disease"/>
            <person name="Wu L."/>
            <person name="Ma J."/>
        </authorList>
    </citation>
    <scope>NUCLEOTIDE SEQUENCE [LARGE SCALE GENOMIC DNA]</scope>
    <source>
        <strain evidence="2">CCUG 60523</strain>
    </source>
</reference>
<evidence type="ECO:0008006" key="3">
    <source>
        <dbReference type="Google" id="ProtNLM"/>
    </source>
</evidence>
<proteinExistence type="predicted"/>
<accession>A0ABV8AS21</accession>
<gene>
    <name evidence="1" type="ORF">ACFOSV_09760</name>
</gene>
<dbReference type="Proteomes" id="UP001595805">
    <property type="component" value="Unassembled WGS sequence"/>
</dbReference>
<dbReference type="PROSITE" id="PS51257">
    <property type="entry name" value="PROKAR_LIPOPROTEIN"/>
    <property type="match status" value="1"/>
</dbReference>
<protein>
    <recommendedName>
        <fullName evidence="3">TonB C-terminal domain-containing protein</fullName>
    </recommendedName>
</protein>
<keyword evidence="2" id="KW-1185">Reference proteome</keyword>
<evidence type="ECO:0000313" key="1">
    <source>
        <dbReference type="EMBL" id="MFC3880462.1"/>
    </source>
</evidence>
<dbReference type="EMBL" id="JBHRZS010000007">
    <property type="protein sequence ID" value="MFC3880462.1"/>
    <property type="molecule type" value="Genomic_DNA"/>
</dbReference>
<dbReference type="RefSeq" id="WP_377905820.1">
    <property type="nucleotide sequence ID" value="NZ_JBHRZS010000007.1"/>
</dbReference>
<comment type="caution">
    <text evidence="1">The sequence shown here is derived from an EMBL/GenBank/DDBJ whole genome shotgun (WGS) entry which is preliminary data.</text>
</comment>
<name>A0ABV8AS21_9BACT</name>
<sequence>MKRLFIFGLLALGLGCNSKRTNQLLTAWGSESPEYRMVGDINADPKLDDPNFKVCGGDDNVAQYFHFGEGLHIDGEQPAIADAFYNNYKPVDSDQSGWIRIRFIVNCEGDTGRFRITGSNENYQPLEFDPAITAQLLEITKNLSGWAIRENEYGPINYYQYLIFVMEKGQIKEILP</sequence>